<reference evidence="2 3" key="1">
    <citation type="submission" date="2022-01" db="EMBL/GenBank/DDBJ databases">
        <title>A chromosomal length assembly of Cordylochernes scorpioides.</title>
        <authorList>
            <person name="Zeh D."/>
            <person name="Zeh J."/>
        </authorList>
    </citation>
    <scope>NUCLEOTIDE SEQUENCE [LARGE SCALE GENOMIC DNA]</scope>
    <source>
        <strain evidence="2">IN4F17</strain>
        <tissue evidence="2">Whole Body</tissue>
    </source>
</reference>
<name>A0ABY6LEG4_9ARAC</name>
<proteinExistence type="predicted"/>
<dbReference type="Proteomes" id="UP001235939">
    <property type="component" value="Chromosome 16"/>
</dbReference>
<gene>
    <name evidence="2" type="ORF">LAZ67_16002264</name>
</gene>
<evidence type="ECO:0000313" key="2">
    <source>
        <dbReference type="EMBL" id="UYV78646.1"/>
    </source>
</evidence>
<evidence type="ECO:0000256" key="1">
    <source>
        <dbReference type="SAM" id="MobiDB-lite"/>
    </source>
</evidence>
<evidence type="ECO:0000313" key="3">
    <source>
        <dbReference type="Proteomes" id="UP001235939"/>
    </source>
</evidence>
<accession>A0ABY6LEG4</accession>
<sequence>MECYWIHVSVTSCLHSRHFEQSPLHFLWVEAHGTALYLRPGKRYAFSMIMHDACCQDCTFFLHNFQLLPWTRLAPEFHRRFKAKTFLQDDDVPIDDTTQSRSSRRKKKDAKVLGTKFQDFDGILGRSTSDPCQVPRAGRGRRSLPPHTRPKEAPPGRRLQSLHLATSQHSKKVTRTSLSKLQEEGEALGTAAITLR</sequence>
<feature type="region of interest" description="Disordered" evidence="1">
    <location>
        <begin position="124"/>
        <end position="176"/>
    </location>
</feature>
<keyword evidence="3" id="KW-1185">Reference proteome</keyword>
<organism evidence="2 3">
    <name type="scientific">Cordylochernes scorpioides</name>
    <dbReference type="NCBI Taxonomy" id="51811"/>
    <lineage>
        <taxon>Eukaryota</taxon>
        <taxon>Metazoa</taxon>
        <taxon>Ecdysozoa</taxon>
        <taxon>Arthropoda</taxon>
        <taxon>Chelicerata</taxon>
        <taxon>Arachnida</taxon>
        <taxon>Pseudoscorpiones</taxon>
        <taxon>Cheliferoidea</taxon>
        <taxon>Chernetidae</taxon>
        <taxon>Cordylochernes</taxon>
    </lineage>
</organism>
<protein>
    <submittedName>
        <fullName evidence="2">Uncharacterized protein</fullName>
    </submittedName>
</protein>
<dbReference type="EMBL" id="CP092878">
    <property type="protein sequence ID" value="UYV78646.1"/>
    <property type="molecule type" value="Genomic_DNA"/>
</dbReference>